<evidence type="ECO:0000313" key="3">
    <source>
        <dbReference type="Proteomes" id="UP000765509"/>
    </source>
</evidence>
<evidence type="ECO:0000313" key="2">
    <source>
        <dbReference type="EMBL" id="MBW0506956.1"/>
    </source>
</evidence>
<reference evidence="2" key="1">
    <citation type="submission" date="2021-03" db="EMBL/GenBank/DDBJ databases">
        <title>Draft genome sequence of rust myrtle Austropuccinia psidii MF-1, a brazilian biotype.</title>
        <authorList>
            <person name="Quecine M.C."/>
            <person name="Pachon D.M.R."/>
            <person name="Bonatelli M.L."/>
            <person name="Correr F.H."/>
            <person name="Franceschini L.M."/>
            <person name="Leite T.F."/>
            <person name="Margarido G.R.A."/>
            <person name="Almeida C.A."/>
            <person name="Ferrarezi J.A."/>
            <person name="Labate C.A."/>
        </authorList>
    </citation>
    <scope>NUCLEOTIDE SEQUENCE</scope>
    <source>
        <strain evidence="2">MF-1</strain>
    </source>
</reference>
<gene>
    <name evidence="2" type="ORF">O181_046671</name>
</gene>
<comment type="caution">
    <text evidence="2">The sequence shown here is derived from an EMBL/GenBank/DDBJ whole genome shotgun (WGS) entry which is preliminary data.</text>
</comment>
<name>A0A9Q3DMD5_9BASI</name>
<proteinExistence type="predicted"/>
<protein>
    <recommendedName>
        <fullName evidence="1">Retrovirus-related Pol polyprotein from transposon TNT 1-94-like beta-barrel domain-containing protein</fullName>
    </recommendedName>
</protein>
<evidence type="ECO:0000259" key="1">
    <source>
        <dbReference type="Pfam" id="PF22936"/>
    </source>
</evidence>
<organism evidence="2 3">
    <name type="scientific">Austropuccinia psidii MF-1</name>
    <dbReference type="NCBI Taxonomy" id="1389203"/>
    <lineage>
        <taxon>Eukaryota</taxon>
        <taxon>Fungi</taxon>
        <taxon>Dikarya</taxon>
        <taxon>Basidiomycota</taxon>
        <taxon>Pucciniomycotina</taxon>
        <taxon>Pucciniomycetes</taxon>
        <taxon>Pucciniales</taxon>
        <taxon>Sphaerophragmiaceae</taxon>
        <taxon>Austropuccinia</taxon>
    </lineage>
</organism>
<keyword evidence="3" id="KW-1185">Reference proteome</keyword>
<dbReference type="Proteomes" id="UP000765509">
    <property type="component" value="Unassembled WGS sequence"/>
</dbReference>
<sequence>MTLWGDLVNGADAADDLNGNYSEINSKIKNLKLALLGGFTEENLLAIVFHHQNQQCFHDIANALDGKLAVNREARISPKDVLEVTERVVKRQGQSNQVNVMAVSSKADKQFGVFRQGVLEDPPKPRQQLNARSKDWILKHISPNKPCFWFFEWGHWKQDCPIRLAGKPKQADPRLKDPAAKIKKSSFLSHPALAKVDVFDNNYFFEEHVAAVEDMKVFAELVLLDSGATHHVTNNGALFVDFQPINISLSVATAARYPVVGVGTVVFGVDGGKITLRKTLYCLAIAGTVLSVGRFQRCDGKVTFTRGVFQLIQDGVTYYSRLHKDQWFVEIIKSPTFHAIRALAVKSNLLHQRFAHFSLGVLARM</sequence>
<accession>A0A9Q3DMD5</accession>
<dbReference type="OrthoDB" id="7691805at2759"/>
<feature type="domain" description="Retrovirus-related Pol polyprotein from transposon TNT 1-94-like beta-barrel" evidence="1">
    <location>
        <begin position="223"/>
        <end position="297"/>
    </location>
</feature>
<dbReference type="Pfam" id="PF22936">
    <property type="entry name" value="Pol_BBD"/>
    <property type="match status" value="1"/>
</dbReference>
<dbReference type="InterPro" id="IPR054722">
    <property type="entry name" value="PolX-like_BBD"/>
</dbReference>
<dbReference type="EMBL" id="AVOT02019429">
    <property type="protein sequence ID" value="MBW0506956.1"/>
    <property type="molecule type" value="Genomic_DNA"/>
</dbReference>
<dbReference type="AlphaFoldDB" id="A0A9Q3DMD5"/>